<feature type="compositionally biased region" description="Basic and acidic residues" evidence="1">
    <location>
        <begin position="122"/>
        <end position="144"/>
    </location>
</feature>
<comment type="caution">
    <text evidence="2">The sequence shown here is derived from an EMBL/GenBank/DDBJ whole genome shotgun (WGS) entry which is preliminary data.</text>
</comment>
<organism evidence="2 3">
    <name type="scientific">Mycena belliarum</name>
    <dbReference type="NCBI Taxonomy" id="1033014"/>
    <lineage>
        <taxon>Eukaryota</taxon>
        <taxon>Fungi</taxon>
        <taxon>Dikarya</taxon>
        <taxon>Basidiomycota</taxon>
        <taxon>Agaricomycotina</taxon>
        <taxon>Agaricomycetes</taxon>
        <taxon>Agaricomycetidae</taxon>
        <taxon>Agaricales</taxon>
        <taxon>Marasmiineae</taxon>
        <taxon>Mycenaceae</taxon>
        <taxon>Mycena</taxon>
    </lineage>
</organism>
<accession>A0AAD6U6W4</accession>
<evidence type="ECO:0000256" key="1">
    <source>
        <dbReference type="SAM" id="MobiDB-lite"/>
    </source>
</evidence>
<sequence>MLYPWMAPAAQNSVALREGLKIVRKVIARDAKTGLSTAQIFRLAVRESPPPTYGLALESVREKYADVMPDPAVAVTQYGRAGRRRVPPPGPPNPRHPVRSISFLKHRILPIILGERYVQRTREKRVVDQTPAEEARAVRGKRQEQQSTTPAKPPPELTVYLWKATRPPAHEPPVKVEPVTYKGDDYDFSHMKPAKRKARRARIELSFKRMELDTRRKAKRTEVRRKIEREERERLRAAGRALHEAAERAGLEAKAARRKAWEAANPKLAREAARVRAEEQKRLGLDPVSLAAAQKILKKKNRA</sequence>
<evidence type="ECO:0000313" key="2">
    <source>
        <dbReference type="EMBL" id="KAJ7089323.1"/>
    </source>
</evidence>
<proteinExistence type="predicted"/>
<gene>
    <name evidence="2" type="ORF">B0H15DRAFT_283013</name>
</gene>
<dbReference type="Proteomes" id="UP001222325">
    <property type="component" value="Unassembled WGS sequence"/>
</dbReference>
<dbReference type="EMBL" id="JARJCN010000024">
    <property type="protein sequence ID" value="KAJ7089323.1"/>
    <property type="molecule type" value="Genomic_DNA"/>
</dbReference>
<protein>
    <submittedName>
        <fullName evidence="2">Uncharacterized protein</fullName>
    </submittedName>
</protein>
<name>A0AAD6U6W4_9AGAR</name>
<keyword evidence="3" id="KW-1185">Reference proteome</keyword>
<feature type="region of interest" description="Disordered" evidence="1">
    <location>
        <begin position="122"/>
        <end position="155"/>
    </location>
</feature>
<reference evidence="2" key="1">
    <citation type="submission" date="2023-03" db="EMBL/GenBank/DDBJ databases">
        <title>Massive genome expansion in bonnet fungi (Mycena s.s.) driven by repeated elements and novel gene families across ecological guilds.</title>
        <authorList>
            <consortium name="Lawrence Berkeley National Laboratory"/>
            <person name="Harder C.B."/>
            <person name="Miyauchi S."/>
            <person name="Viragh M."/>
            <person name="Kuo A."/>
            <person name="Thoen E."/>
            <person name="Andreopoulos B."/>
            <person name="Lu D."/>
            <person name="Skrede I."/>
            <person name="Drula E."/>
            <person name="Henrissat B."/>
            <person name="Morin E."/>
            <person name="Kohler A."/>
            <person name="Barry K."/>
            <person name="LaButti K."/>
            <person name="Morin E."/>
            <person name="Salamov A."/>
            <person name="Lipzen A."/>
            <person name="Mereny Z."/>
            <person name="Hegedus B."/>
            <person name="Baldrian P."/>
            <person name="Stursova M."/>
            <person name="Weitz H."/>
            <person name="Taylor A."/>
            <person name="Grigoriev I.V."/>
            <person name="Nagy L.G."/>
            <person name="Martin F."/>
            <person name="Kauserud H."/>
        </authorList>
    </citation>
    <scope>NUCLEOTIDE SEQUENCE</scope>
    <source>
        <strain evidence="2">CBHHK173m</strain>
    </source>
</reference>
<dbReference type="AlphaFoldDB" id="A0AAD6U6W4"/>
<evidence type="ECO:0000313" key="3">
    <source>
        <dbReference type="Proteomes" id="UP001222325"/>
    </source>
</evidence>